<sequence length="380" mass="42482">MFNLAAYANMVADERRTGAYDNALRKAVRPNSVVLDLGCGPGILSLLACRAGARRVYAIEHGDAIELGRALAHANGYADRIVFIQDFSTRVQLPEKVDVIVSDLRGVLPLYQHLIPSIVDARRRFLAPGGVLLPQEDALWFAPVTAPEISQRLRRGWEHNHYGLVLDAGLRHATNMWRKERVRREQCLAGPQPWVTLDYRTIESPNVSREATWTAAADGIGHGFALWFDSVLFDDVRFTSAPWEPELIYGSGFFPWSEPVPIQTGDSITIHLAADLVGDGYVFRWNTQVTDPGGRSKATFRQSTLFGAPLSPERLQRQSSAHTPVLDQDGEIDRTVLALMDGKNLLEEIARRVASAFPQRFHTWQEALSRVSELSQKYGR</sequence>
<dbReference type="GO" id="GO:0032259">
    <property type="term" value="P:methylation"/>
    <property type="evidence" value="ECO:0007669"/>
    <property type="project" value="UniProtKB-KW"/>
</dbReference>
<dbReference type="CDD" id="cd02440">
    <property type="entry name" value="AdoMet_MTases"/>
    <property type="match status" value="1"/>
</dbReference>
<dbReference type="InterPro" id="IPR025799">
    <property type="entry name" value="Arg_MeTrfase"/>
</dbReference>
<dbReference type="Gene3D" id="3.40.50.150">
    <property type="entry name" value="Vaccinia Virus protein VP39"/>
    <property type="match status" value="1"/>
</dbReference>
<dbReference type="PROSITE" id="PS51678">
    <property type="entry name" value="SAM_MT_PRMT"/>
    <property type="match status" value="1"/>
</dbReference>
<dbReference type="GO" id="GO:0016274">
    <property type="term" value="F:protein-arginine N-methyltransferase activity"/>
    <property type="evidence" value="ECO:0007669"/>
    <property type="project" value="InterPro"/>
</dbReference>
<dbReference type="InterPro" id="IPR029063">
    <property type="entry name" value="SAM-dependent_MTases_sf"/>
</dbReference>
<dbReference type="Pfam" id="PF06325">
    <property type="entry name" value="PrmA"/>
    <property type="match status" value="1"/>
</dbReference>
<dbReference type="AlphaFoldDB" id="A0A932EPI2"/>
<evidence type="ECO:0000313" key="2">
    <source>
        <dbReference type="Proteomes" id="UP000779809"/>
    </source>
</evidence>
<dbReference type="SUPFAM" id="SSF53335">
    <property type="entry name" value="S-adenosyl-L-methionine-dependent methyltransferases"/>
    <property type="match status" value="1"/>
</dbReference>
<dbReference type="Proteomes" id="UP000779809">
    <property type="component" value="Unassembled WGS sequence"/>
</dbReference>
<dbReference type="Gene3D" id="2.70.160.11">
    <property type="entry name" value="Hnrnp arginine n-methyltransferase1"/>
    <property type="match status" value="1"/>
</dbReference>
<comment type="caution">
    <text evidence="1">The sequence shown here is derived from an EMBL/GenBank/DDBJ whole genome shotgun (WGS) entry which is preliminary data.</text>
</comment>
<accession>A0A932EPI2</accession>
<evidence type="ECO:0000313" key="1">
    <source>
        <dbReference type="EMBL" id="MBI2677668.1"/>
    </source>
</evidence>
<dbReference type="PANTHER" id="PTHR11006">
    <property type="entry name" value="PROTEIN ARGININE N-METHYLTRANSFERASE"/>
    <property type="match status" value="1"/>
</dbReference>
<organism evidence="1 2">
    <name type="scientific">Candidatus Korobacter versatilis</name>
    <dbReference type="NCBI Taxonomy" id="658062"/>
    <lineage>
        <taxon>Bacteria</taxon>
        <taxon>Pseudomonadati</taxon>
        <taxon>Acidobacteriota</taxon>
        <taxon>Terriglobia</taxon>
        <taxon>Terriglobales</taxon>
        <taxon>Candidatus Korobacteraceae</taxon>
        <taxon>Candidatus Korobacter</taxon>
    </lineage>
</organism>
<dbReference type="EMBL" id="JACPNR010000004">
    <property type="protein sequence ID" value="MBI2677668.1"/>
    <property type="molecule type" value="Genomic_DNA"/>
</dbReference>
<keyword evidence="1" id="KW-0689">Ribosomal protein</keyword>
<dbReference type="PANTHER" id="PTHR11006:SF4">
    <property type="entry name" value="PROTEIN ARGININE N-METHYLTRANSFERASE 7"/>
    <property type="match status" value="1"/>
</dbReference>
<keyword evidence="1" id="KW-0489">Methyltransferase</keyword>
<name>A0A932EPI2_9BACT</name>
<keyword evidence="1" id="KW-0808">Transferase</keyword>
<reference evidence="1" key="1">
    <citation type="submission" date="2020-07" db="EMBL/GenBank/DDBJ databases">
        <title>Huge and variable diversity of episymbiotic CPR bacteria and DPANN archaea in groundwater ecosystems.</title>
        <authorList>
            <person name="He C.Y."/>
            <person name="Keren R."/>
            <person name="Whittaker M."/>
            <person name="Farag I.F."/>
            <person name="Doudna J."/>
            <person name="Cate J.H.D."/>
            <person name="Banfield J.F."/>
        </authorList>
    </citation>
    <scope>NUCLEOTIDE SEQUENCE</scope>
    <source>
        <strain evidence="1">NC_groundwater_580_Pr5_B-0.1um_64_19</strain>
    </source>
</reference>
<dbReference type="GO" id="GO:0042054">
    <property type="term" value="F:histone methyltransferase activity"/>
    <property type="evidence" value="ECO:0007669"/>
    <property type="project" value="TreeGrafter"/>
</dbReference>
<gene>
    <name evidence="1" type="ORF">HYX28_02690</name>
</gene>
<proteinExistence type="predicted"/>
<dbReference type="GO" id="GO:0005840">
    <property type="term" value="C:ribosome"/>
    <property type="evidence" value="ECO:0007669"/>
    <property type="project" value="UniProtKB-KW"/>
</dbReference>
<protein>
    <submittedName>
        <fullName evidence="1">50S ribosomal protein L11 methyltransferase</fullName>
    </submittedName>
</protein>
<keyword evidence="1" id="KW-0687">Ribonucleoprotein</keyword>